<dbReference type="InterPro" id="IPR010998">
    <property type="entry name" value="Integrase_recombinase_N"/>
</dbReference>
<dbReference type="InterPro" id="IPR025269">
    <property type="entry name" value="SAM-like_dom"/>
</dbReference>
<comment type="caution">
    <text evidence="6">The sequence shown here is derived from an EMBL/GenBank/DDBJ whole genome shotgun (WGS) entry which is preliminary data.</text>
</comment>
<dbReference type="RefSeq" id="WP_009598960.1">
    <property type="nucleotide sequence ID" value="NZ_AP025581.1"/>
</dbReference>
<gene>
    <name evidence="5" type="ORF">F2A26_12730</name>
    <name evidence="6" type="ORF">RVH17_15175</name>
</gene>
<dbReference type="EMBL" id="JAWDES010000006">
    <property type="protein sequence ID" value="MDU0261430.1"/>
    <property type="molecule type" value="Genomic_DNA"/>
</dbReference>
<keyword evidence="2" id="KW-0238">DNA-binding</keyword>
<dbReference type="EMBL" id="VVND01000023">
    <property type="protein sequence ID" value="KAA3158098.1"/>
    <property type="molecule type" value="Genomic_DNA"/>
</dbReference>
<protein>
    <submittedName>
        <fullName evidence="6">Site-specific integrase</fullName>
    </submittedName>
</protein>
<keyword evidence="3" id="KW-0233">DNA recombination</keyword>
<dbReference type="Pfam" id="PF13102">
    <property type="entry name" value="Phage_int_SAM_5"/>
    <property type="match status" value="1"/>
</dbReference>
<feature type="domain" description="Tyr recombinase" evidence="4">
    <location>
        <begin position="137"/>
        <end position="318"/>
    </location>
</feature>
<reference evidence="5 7" key="1">
    <citation type="journal article" date="2019" name="Nat. Med.">
        <title>A library of human gut bacterial isolates paired with longitudinal multiomics data enables mechanistic microbiome research.</title>
        <authorList>
            <person name="Poyet M."/>
            <person name="Groussin M."/>
            <person name="Gibbons S.M."/>
            <person name="Avila-Pacheco J."/>
            <person name="Jiang X."/>
            <person name="Kearney S.M."/>
            <person name="Perrotta A.R."/>
            <person name="Berdy B."/>
            <person name="Zhao S."/>
            <person name="Lieberman T.D."/>
            <person name="Swanson P.K."/>
            <person name="Smith M."/>
            <person name="Roesemann S."/>
            <person name="Alexander J.E."/>
            <person name="Rich S.A."/>
            <person name="Livny J."/>
            <person name="Vlamakis H."/>
            <person name="Clish C."/>
            <person name="Bullock K."/>
            <person name="Deik A."/>
            <person name="Scott J."/>
            <person name="Pierce K.A."/>
            <person name="Xavier R.J."/>
            <person name="Alm E.J."/>
        </authorList>
    </citation>
    <scope>NUCLEOTIDE SEQUENCE [LARGE SCALE GENOMIC DNA]</scope>
    <source>
        <strain evidence="5 7">BIOML-A1</strain>
    </source>
</reference>
<dbReference type="PROSITE" id="PS51898">
    <property type="entry name" value="TYR_RECOMBINASE"/>
    <property type="match status" value="1"/>
</dbReference>
<dbReference type="PANTHER" id="PTHR30349">
    <property type="entry name" value="PHAGE INTEGRASE-RELATED"/>
    <property type="match status" value="1"/>
</dbReference>
<dbReference type="GeneID" id="79836902"/>
<dbReference type="InterPro" id="IPR013762">
    <property type="entry name" value="Integrase-like_cat_sf"/>
</dbReference>
<evidence type="ECO:0000313" key="5">
    <source>
        <dbReference type="EMBL" id="KAA3158098.1"/>
    </source>
</evidence>
<name>A0AAE4LP96_9BACT</name>
<proteinExistence type="inferred from homology"/>
<dbReference type="PANTHER" id="PTHR30349:SF64">
    <property type="entry name" value="PROPHAGE INTEGRASE INTD-RELATED"/>
    <property type="match status" value="1"/>
</dbReference>
<evidence type="ECO:0000256" key="3">
    <source>
        <dbReference type="ARBA" id="ARBA00023172"/>
    </source>
</evidence>
<dbReference type="InterPro" id="IPR002104">
    <property type="entry name" value="Integrase_catalytic"/>
</dbReference>
<evidence type="ECO:0000313" key="6">
    <source>
        <dbReference type="EMBL" id="MDU0261430.1"/>
    </source>
</evidence>
<dbReference type="Proteomes" id="UP001181347">
    <property type="component" value="Unassembled WGS sequence"/>
</dbReference>
<dbReference type="CDD" id="cd01185">
    <property type="entry name" value="INTN1_C_like"/>
    <property type="match status" value="1"/>
</dbReference>
<evidence type="ECO:0000313" key="8">
    <source>
        <dbReference type="Proteomes" id="UP001181347"/>
    </source>
</evidence>
<dbReference type="OMA" id="NASHRIN"/>
<dbReference type="Pfam" id="PF00589">
    <property type="entry name" value="Phage_integrase"/>
    <property type="match status" value="1"/>
</dbReference>
<dbReference type="InterPro" id="IPR011010">
    <property type="entry name" value="DNA_brk_join_enz"/>
</dbReference>
<dbReference type="GO" id="GO:0006310">
    <property type="term" value="P:DNA recombination"/>
    <property type="evidence" value="ECO:0007669"/>
    <property type="project" value="UniProtKB-KW"/>
</dbReference>
<dbReference type="Gene3D" id="1.10.150.130">
    <property type="match status" value="1"/>
</dbReference>
<dbReference type="Proteomes" id="UP000324870">
    <property type="component" value="Unassembled WGS sequence"/>
</dbReference>
<sequence length="323" mass="37440">MTYSPDSVGMHRHTFTGRPAFTGQPRSKTPPDFMSCFALHVAECEQTGRDGSAANYLTAYRMLVKYMNGRKLLPEQFTAEWLERYERWLLARGLGTNSVVFHMRYLRAVYNKAADRGSFIASRGNPFYRRHIRQVATRKRALPRETLRRISDADLSELHPKYALARDLFMFSFYTRGMSFVDMIYLRKSDISDGVLTYKRKKTGQTLTLRIEPPLQRIIDRYNGDSPYILPVLARDDSYRAYRQQQRELNKFIRKIGAMLEISEPLTFYAARHSWATLARDCGTPLTVISAGMGHTSERTTRIYLAQLDHDVIDKANRKIINL</sequence>
<dbReference type="Gene3D" id="1.10.443.10">
    <property type="entry name" value="Intergrase catalytic core"/>
    <property type="match status" value="1"/>
</dbReference>
<keyword evidence="7" id="KW-1185">Reference proteome</keyword>
<reference evidence="6" key="2">
    <citation type="submission" date="2023-10" db="EMBL/GenBank/DDBJ databases">
        <title>Genome Sequence of the Bacteria from From Gut Wall in Crohn's Disease.</title>
        <authorList>
            <person name="Rodriguez-Palacios A."/>
        </authorList>
    </citation>
    <scope>NUCLEOTIDE SEQUENCE</scope>
    <source>
        <strain evidence="6">CavFT-hAR58</strain>
    </source>
</reference>
<dbReference type="InterPro" id="IPR050090">
    <property type="entry name" value="Tyrosine_recombinase_XerCD"/>
</dbReference>
<comment type="similarity">
    <text evidence="1">Belongs to the 'phage' integrase family.</text>
</comment>
<evidence type="ECO:0000256" key="2">
    <source>
        <dbReference type="ARBA" id="ARBA00023125"/>
    </source>
</evidence>
<dbReference type="GO" id="GO:0003677">
    <property type="term" value="F:DNA binding"/>
    <property type="evidence" value="ECO:0007669"/>
    <property type="project" value="UniProtKB-KW"/>
</dbReference>
<dbReference type="GO" id="GO:0015074">
    <property type="term" value="P:DNA integration"/>
    <property type="evidence" value="ECO:0007669"/>
    <property type="project" value="InterPro"/>
</dbReference>
<evidence type="ECO:0000259" key="4">
    <source>
        <dbReference type="PROSITE" id="PS51898"/>
    </source>
</evidence>
<dbReference type="AlphaFoldDB" id="A0AAE4LP96"/>
<dbReference type="SUPFAM" id="SSF56349">
    <property type="entry name" value="DNA breaking-rejoining enzymes"/>
    <property type="match status" value="1"/>
</dbReference>
<evidence type="ECO:0000256" key="1">
    <source>
        <dbReference type="ARBA" id="ARBA00008857"/>
    </source>
</evidence>
<evidence type="ECO:0000313" key="7">
    <source>
        <dbReference type="Proteomes" id="UP000324870"/>
    </source>
</evidence>
<accession>A0AAE4LP96</accession>
<organism evidence="6 8">
    <name type="scientific">Alistipes finegoldii</name>
    <dbReference type="NCBI Taxonomy" id="214856"/>
    <lineage>
        <taxon>Bacteria</taxon>
        <taxon>Pseudomonadati</taxon>
        <taxon>Bacteroidota</taxon>
        <taxon>Bacteroidia</taxon>
        <taxon>Bacteroidales</taxon>
        <taxon>Rikenellaceae</taxon>
        <taxon>Alistipes</taxon>
    </lineage>
</organism>